<comment type="caution">
    <text evidence="1">The sequence shown here is derived from an EMBL/GenBank/DDBJ whole genome shotgun (WGS) entry which is preliminary data.</text>
</comment>
<gene>
    <name evidence="1" type="ORF">PFISCL1PPCAC_11995</name>
</gene>
<feature type="non-terminal residue" evidence="1">
    <location>
        <position position="118"/>
    </location>
</feature>
<dbReference type="EMBL" id="BTSY01000003">
    <property type="protein sequence ID" value="GMT20698.1"/>
    <property type="molecule type" value="Genomic_DNA"/>
</dbReference>
<evidence type="ECO:0000313" key="1">
    <source>
        <dbReference type="EMBL" id="GMT20698.1"/>
    </source>
</evidence>
<keyword evidence="2" id="KW-1185">Reference proteome</keyword>
<reference evidence="1" key="1">
    <citation type="submission" date="2023-10" db="EMBL/GenBank/DDBJ databases">
        <title>Genome assembly of Pristionchus species.</title>
        <authorList>
            <person name="Yoshida K."/>
            <person name="Sommer R.J."/>
        </authorList>
    </citation>
    <scope>NUCLEOTIDE SEQUENCE</scope>
    <source>
        <strain evidence="1">RS5133</strain>
    </source>
</reference>
<organism evidence="1 2">
    <name type="scientific">Pristionchus fissidentatus</name>
    <dbReference type="NCBI Taxonomy" id="1538716"/>
    <lineage>
        <taxon>Eukaryota</taxon>
        <taxon>Metazoa</taxon>
        <taxon>Ecdysozoa</taxon>
        <taxon>Nematoda</taxon>
        <taxon>Chromadorea</taxon>
        <taxon>Rhabditida</taxon>
        <taxon>Rhabditina</taxon>
        <taxon>Diplogasteromorpha</taxon>
        <taxon>Diplogasteroidea</taxon>
        <taxon>Neodiplogasteridae</taxon>
        <taxon>Pristionchus</taxon>
    </lineage>
</organism>
<evidence type="ECO:0000313" key="2">
    <source>
        <dbReference type="Proteomes" id="UP001432322"/>
    </source>
</evidence>
<proteinExistence type="predicted"/>
<dbReference type="AlphaFoldDB" id="A0AAV5VQT7"/>
<protein>
    <submittedName>
        <fullName evidence="1">Uncharacterized protein</fullName>
    </submittedName>
</protein>
<accession>A0AAV5VQT7</accession>
<dbReference type="Proteomes" id="UP001432322">
    <property type="component" value="Unassembled WGS sequence"/>
</dbReference>
<sequence>ALIKISVLLPLATATSKIKCFSCIAAPTGADFAKYCSEEKYCTGAWCTKGPDARCGWYLIFLVNDLFAASGILYGCTDQAPVEIHKSTCKAVNGSRGLYFNCYCNNIEFCNAGSELAS</sequence>
<feature type="non-terminal residue" evidence="1">
    <location>
        <position position="1"/>
    </location>
</feature>
<name>A0AAV5VQT7_9BILA</name>